<dbReference type="EMBL" id="FJOF01000010">
    <property type="protein sequence ID" value="CZR46551.1"/>
    <property type="molecule type" value="Genomic_DNA"/>
</dbReference>
<keyword evidence="1" id="KW-0732">Signal</keyword>
<dbReference type="GeneID" id="42056867"/>
<reference evidence="3" key="1">
    <citation type="journal article" date="2016" name="Genome Biol. Evol.">
        <title>Comparative 'omics' of the Fusarium fujikuroi species complex highlights differences in genetic potential and metabolite synthesis.</title>
        <authorList>
            <person name="Niehaus E.-M."/>
            <person name="Muensterkoetter M."/>
            <person name="Proctor R.H."/>
            <person name="Brown D.W."/>
            <person name="Sharon A."/>
            <person name="Idan Y."/>
            <person name="Oren-Young L."/>
            <person name="Sieber C.M."/>
            <person name="Novak O."/>
            <person name="Pencik A."/>
            <person name="Tarkowska D."/>
            <person name="Hromadova K."/>
            <person name="Freeman S."/>
            <person name="Maymon M."/>
            <person name="Elazar M."/>
            <person name="Youssef S.A."/>
            <person name="El-Shabrawy E.S.M."/>
            <person name="Shalaby A.B.A."/>
            <person name="Houterman P."/>
            <person name="Brock N.L."/>
            <person name="Burkhardt I."/>
            <person name="Tsavkelova E.A."/>
            <person name="Dickschat J.S."/>
            <person name="Galuszka P."/>
            <person name="Gueldener U."/>
            <person name="Tudzynski B."/>
        </authorList>
    </citation>
    <scope>NUCLEOTIDE SEQUENCE [LARGE SCALE GENOMIC DNA]</scope>
    <source>
        <strain evidence="3">ET1</strain>
    </source>
</reference>
<dbReference type="AlphaFoldDB" id="A0A1L7W2M4"/>
<accession>A0A1L7W2M4</accession>
<feature type="signal peptide" evidence="1">
    <location>
        <begin position="1"/>
        <end position="20"/>
    </location>
</feature>
<dbReference type="RefSeq" id="XP_031087085.1">
    <property type="nucleotide sequence ID" value="XM_031221535.1"/>
</dbReference>
<protein>
    <recommendedName>
        <fullName evidence="4">Secreted protein</fullName>
    </recommendedName>
</protein>
<feature type="chain" id="PRO_5012747179" description="Secreted protein" evidence="1">
    <location>
        <begin position="21"/>
        <end position="69"/>
    </location>
</feature>
<gene>
    <name evidence="2" type="ORF">FPRO_12000</name>
</gene>
<organism evidence="2 3">
    <name type="scientific">Fusarium proliferatum (strain ET1)</name>
    <name type="common">Orchid endophyte fungus</name>
    <dbReference type="NCBI Taxonomy" id="1227346"/>
    <lineage>
        <taxon>Eukaryota</taxon>
        <taxon>Fungi</taxon>
        <taxon>Dikarya</taxon>
        <taxon>Ascomycota</taxon>
        <taxon>Pezizomycotina</taxon>
        <taxon>Sordariomycetes</taxon>
        <taxon>Hypocreomycetidae</taxon>
        <taxon>Hypocreales</taxon>
        <taxon>Nectriaceae</taxon>
        <taxon>Fusarium</taxon>
        <taxon>Fusarium fujikuroi species complex</taxon>
    </lineage>
</organism>
<name>A0A1L7W2M4_FUSPR</name>
<keyword evidence="3" id="KW-1185">Reference proteome</keyword>
<evidence type="ECO:0008006" key="4">
    <source>
        <dbReference type="Google" id="ProtNLM"/>
    </source>
</evidence>
<sequence>MSKFLIRCVVLFAVEILARSLYERRELETWRVHLDFSGFQTPLHTLKSAILSAKQSAIETSIFMATCWP</sequence>
<evidence type="ECO:0000313" key="3">
    <source>
        <dbReference type="Proteomes" id="UP000183971"/>
    </source>
</evidence>
<proteinExistence type="predicted"/>
<evidence type="ECO:0000313" key="2">
    <source>
        <dbReference type="EMBL" id="CZR46551.1"/>
    </source>
</evidence>
<dbReference type="Proteomes" id="UP000183971">
    <property type="component" value="Unassembled WGS sequence"/>
</dbReference>
<dbReference type="VEuPathDB" id="FungiDB:FPRO_12000"/>
<comment type="caution">
    <text evidence="2">The sequence shown here is derived from an EMBL/GenBank/DDBJ whole genome shotgun (WGS) entry which is preliminary data.</text>
</comment>
<evidence type="ECO:0000256" key="1">
    <source>
        <dbReference type="SAM" id="SignalP"/>
    </source>
</evidence>